<proteinExistence type="predicted"/>
<sequence length="207" mass="24552">MHEAKMNFACPKCKQATTISITTLKLDTFECYHCREKLYAGALPKLAYKLSKEAQRLFKKHANVYFYTRIEFERDFQEIDDGGRFFFDELKSFKDKDVLIAPPRFEIVAYQFKCIDTSARMLLHDDSIAHPNDYFIPASYQFSYKFSEVMDEPYLKASYKDIPNEKDREFLGLHLLDYADLIHYTRLYNAYLRAFSHTHRTFACLEC</sequence>
<keyword evidence="2" id="KW-1185">Reference proteome</keyword>
<gene>
    <name evidence="1" type="ORF">ERS686654_01855</name>
</gene>
<dbReference type="AlphaFoldDB" id="A0A0S4SP89"/>
<dbReference type="EMBL" id="FAVB01000005">
    <property type="protein sequence ID" value="CUU88180.1"/>
    <property type="molecule type" value="Genomic_DNA"/>
</dbReference>
<protein>
    <submittedName>
        <fullName evidence="1">Uncharacterized protein</fullName>
    </submittedName>
</protein>
<name>A0A0S4SP89_CAMHY</name>
<comment type="caution">
    <text evidence="1">The sequence shown here is derived from an EMBL/GenBank/DDBJ whole genome shotgun (WGS) entry which is preliminary data.</text>
</comment>
<accession>A0A0S4SP89</accession>
<evidence type="ECO:0000313" key="1">
    <source>
        <dbReference type="EMBL" id="CUU88180.1"/>
    </source>
</evidence>
<dbReference type="RefSeq" id="WP_059435394.1">
    <property type="nucleotide sequence ID" value="NZ_FAVB01000005.1"/>
</dbReference>
<evidence type="ECO:0000313" key="2">
    <source>
        <dbReference type="Proteomes" id="UP000052237"/>
    </source>
</evidence>
<organism evidence="1 2">
    <name type="scientific">Campylobacter hyointestinalis subsp. hyointestinalis</name>
    <dbReference type="NCBI Taxonomy" id="91352"/>
    <lineage>
        <taxon>Bacteria</taxon>
        <taxon>Pseudomonadati</taxon>
        <taxon>Campylobacterota</taxon>
        <taxon>Epsilonproteobacteria</taxon>
        <taxon>Campylobacterales</taxon>
        <taxon>Campylobacteraceae</taxon>
        <taxon>Campylobacter</taxon>
    </lineage>
</organism>
<reference evidence="1 2" key="1">
    <citation type="submission" date="2015-11" db="EMBL/GenBank/DDBJ databases">
        <authorList>
            <consortium name="Pathogen Informatics"/>
        </authorList>
    </citation>
    <scope>NUCLEOTIDE SEQUENCE [LARGE SCALE GENOMIC DNA]</scope>
    <source>
        <strain evidence="1 2">006A-0059</strain>
    </source>
</reference>
<dbReference type="Proteomes" id="UP000052237">
    <property type="component" value="Unassembled WGS sequence"/>
</dbReference>